<feature type="compositionally biased region" description="Low complexity" evidence="1">
    <location>
        <begin position="92"/>
        <end position="105"/>
    </location>
</feature>
<dbReference type="EMBL" id="JAWDJX010000084">
    <property type="protein sequence ID" value="KAK3046652.1"/>
    <property type="molecule type" value="Genomic_DNA"/>
</dbReference>
<reference evidence="2" key="1">
    <citation type="submission" date="2023-04" db="EMBL/GenBank/DDBJ databases">
        <title>Black Yeasts Isolated from many extreme environments.</title>
        <authorList>
            <person name="Coleine C."/>
            <person name="Stajich J.E."/>
            <person name="Selbmann L."/>
        </authorList>
    </citation>
    <scope>NUCLEOTIDE SEQUENCE</scope>
    <source>
        <strain evidence="2">CCFEE 5312</strain>
    </source>
</reference>
<evidence type="ECO:0000313" key="2">
    <source>
        <dbReference type="EMBL" id="KAK3046652.1"/>
    </source>
</evidence>
<accession>A0AAJ0D5U6</accession>
<gene>
    <name evidence="2" type="ORF">LTR09_011866</name>
</gene>
<feature type="region of interest" description="Disordered" evidence="1">
    <location>
        <begin position="75"/>
        <end position="135"/>
    </location>
</feature>
<keyword evidence="3" id="KW-1185">Reference proteome</keyword>
<protein>
    <submittedName>
        <fullName evidence="2">Uncharacterized protein</fullName>
    </submittedName>
</protein>
<organism evidence="2 3">
    <name type="scientific">Extremus antarcticus</name>
    <dbReference type="NCBI Taxonomy" id="702011"/>
    <lineage>
        <taxon>Eukaryota</taxon>
        <taxon>Fungi</taxon>
        <taxon>Dikarya</taxon>
        <taxon>Ascomycota</taxon>
        <taxon>Pezizomycotina</taxon>
        <taxon>Dothideomycetes</taxon>
        <taxon>Dothideomycetidae</taxon>
        <taxon>Mycosphaerellales</taxon>
        <taxon>Extremaceae</taxon>
        <taxon>Extremus</taxon>
    </lineage>
</organism>
<evidence type="ECO:0000313" key="3">
    <source>
        <dbReference type="Proteomes" id="UP001271007"/>
    </source>
</evidence>
<sequence>MPNAMRSDMGTPQQHDVSILPDFALFSIRNGPPPDLRNNVERCEDLLKRQGSYCTVERSPLQQFEEVKTYTLNHRENFKDGRMRRGGSTNDSTAVAAGATASSSSDPPTYGLPGPSTLRQPPAMGDNQQQRSPSSVCSTIAAQIELLRSRILALPDVFPVPYGVANDGQILTRMIDLKALLTHHRGLRRGLDRQAPVPPDFDEEKLASVASDLDTLRRTLDDMAYTIIKWLQVQDEQTRDLFEVMDDSGFV</sequence>
<proteinExistence type="predicted"/>
<evidence type="ECO:0000256" key="1">
    <source>
        <dbReference type="SAM" id="MobiDB-lite"/>
    </source>
</evidence>
<name>A0AAJ0D5U6_9PEZI</name>
<dbReference type="AlphaFoldDB" id="A0AAJ0D5U6"/>
<dbReference type="Proteomes" id="UP001271007">
    <property type="component" value="Unassembled WGS sequence"/>
</dbReference>
<comment type="caution">
    <text evidence="2">The sequence shown here is derived from an EMBL/GenBank/DDBJ whole genome shotgun (WGS) entry which is preliminary data.</text>
</comment>
<feature type="compositionally biased region" description="Polar residues" evidence="1">
    <location>
        <begin position="126"/>
        <end position="135"/>
    </location>
</feature>